<keyword evidence="3" id="KW-1185">Reference proteome</keyword>
<feature type="domain" description="Methyltransferase" evidence="1">
    <location>
        <begin position="55"/>
        <end position="152"/>
    </location>
</feature>
<dbReference type="InterPro" id="IPR029063">
    <property type="entry name" value="SAM-dependent_MTases_sf"/>
</dbReference>
<reference evidence="2" key="1">
    <citation type="submission" date="2022-10" db="EMBL/GenBank/DDBJ databases">
        <title>Luteolibacter sp. GHJ8, whole genome shotgun sequencing project.</title>
        <authorList>
            <person name="Zhao G."/>
            <person name="Shen L."/>
        </authorList>
    </citation>
    <scope>NUCLEOTIDE SEQUENCE</scope>
    <source>
        <strain evidence="2">GHJ8</strain>
    </source>
</reference>
<comment type="caution">
    <text evidence="2">The sequence shown here is derived from an EMBL/GenBank/DDBJ whole genome shotgun (WGS) entry which is preliminary data.</text>
</comment>
<dbReference type="EMBL" id="JAPDDR010000003">
    <property type="protein sequence ID" value="MCW1913512.1"/>
    <property type="molecule type" value="Genomic_DNA"/>
</dbReference>
<evidence type="ECO:0000313" key="2">
    <source>
        <dbReference type="EMBL" id="MCW1913512.1"/>
    </source>
</evidence>
<dbReference type="Pfam" id="PF13649">
    <property type="entry name" value="Methyltransf_25"/>
    <property type="match status" value="1"/>
</dbReference>
<keyword evidence="2" id="KW-0489">Methyltransferase</keyword>
<sequence length="284" mass="31308">MIRGDLHELNRISWNAATVRHNSHKQDQAGFLRSGGSTLFPEEIELLGEIRGKEVLHLLCNSGQDTLSIAKLGAKVTGVDISDEAIDFARKLSSDSGIVGSFERSDVYPWLEAAIAAGRQFDVVFCSYGALCWLSDLAHWMRDVAAVLKPGGRFVCMEFHPVAMIFDEEGVPKYDYQMPEPLHWDTGISDYVGDSGGALAVSGAENVSEPFVNPNPCAEFPYSVSGIIGAVLDAGLELRIFREHLFSNGWKPYRRMAELPGRRWTMPEGMPKIPLMYGLVAVKS</sequence>
<evidence type="ECO:0000313" key="3">
    <source>
        <dbReference type="Proteomes" id="UP001165653"/>
    </source>
</evidence>
<name>A0ABT3G105_9BACT</name>
<dbReference type="SUPFAM" id="SSF53335">
    <property type="entry name" value="S-adenosyl-L-methionine-dependent methyltransferases"/>
    <property type="match status" value="1"/>
</dbReference>
<dbReference type="PANTHER" id="PTHR43464">
    <property type="entry name" value="METHYLTRANSFERASE"/>
    <property type="match status" value="1"/>
</dbReference>
<protein>
    <submittedName>
        <fullName evidence="2">Class I SAM-dependent methyltransferase</fullName>
    </submittedName>
</protein>
<accession>A0ABT3G105</accession>
<keyword evidence="2" id="KW-0808">Transferase</keyword>
<evidence type="ECO:0000259" key="1">
    <source>
        <dbReference type="Pfam" id="PF13649"/>
    </source>
</evidence>
<dbReference type="Proteomes" id="UP001165653">
    <property type="component" value="Unassembled WGS sequence"/>
</dbReference>
<dbReference type="GO" id="GO:0008168">
    <property type="term" value="F:methyltransferase activity"/>
    <property type="evidence" value="ECO:0007669"/>
    <property type="project" value="UniProtKB-KW"/>
</dbReference>
<dbReference type="CDD" id="cd02440">
    <property type="entry name" value="AdoMet_MTases"/>
    <property type="match status" value="1"/>
</dbReference>
<gene>
    <name evidence="2" type="ORF">OJ996_08000</name>
</gene>
<dbReference type="GO" id="GO:0032259">
    <property type="term" value="P:methylation"/>
    <property type="evidence" value="ECO:0007669"/>
    <property type="project" value="UniProtKB-KW"/>
</dbReference>
<organism evidence="2 3">
    <name type="scientific">Luteolibacter rhizosphaerae</name>
    <dbReference type="NCBI Taxonomy" id="2989719"/>
    <lineage>
        <taxon>Bacteria</taxon>
        <taxon>Pseudomonadati</taxon>
        <taxon>Verrucomicrobiota</taxon>
        <taxon>Verrucomicrobiia</taxon>
        <taxon>Verrucomicrobiales</taxon>
        <taxon>Verrucomicrobiaceae</taxon>
        <taxon>Luteolibacter</taxon>
    </lineage>
</organism>
<dbReference type="Gene3D" id="3.40.50.150">
    <property type="entry name" value="Vaccinia Virus protein VP39"/>
    <property type="match status" value="1"/>
</dbReference>
<dbReference type="InterPro" id="IPR041698">
    <property type="entry name" value="Methyltransf_25"/>
</dbReference>
<proteinExistence type="predicted"/>
<dbReference type="PANTHER" id="PTHR43464:SF82">
    <property type="entry name" value="METHYLTRANSFERASE DOMAIN-CONTAINING PROTEIN"/>
    <property type="match status" value="1"/>
</dbReference>